<dbReference type="AlphaFoldDB" id="A0A7G3GFU1"/>
<evidence type="ECO:0000313" key="3">
    <source>
        <dbReference type="Proteomes" id="UP000515917"/>
    </source>
</evidence>
<dbReference type="Proteomes" id="UP000515917">
    <property type="component" value="Plasmid pl1"/>
</dbReference>
<dbReference type="Gene3D" id="3.10.450.40">
    <property type="match status" value="1"/>
</dbReference>
<geneLocation type="plasmid" evidence="2 3">
    <name>pl1</name>
</geneLocation>
<dbReference type="GeneID" id="39458615"/>
<dbReference type="KEGG" id="ifl:C1H71_20610"/>
<keyword evidence="2" id="KW-0614">Plasmid</keyword>
<sequence length="132" mass="14538">MNNYPFLGSGWAFPPTFTAPGVSPLMHQGEPLIQQALNLILGTTLGERVMRPDYGSQLAQQMFGSIEASTIRQLELSVHDALLNHEPRIDLNSVMAQSGGDGCINLHIDYTVRATNTRSNMVYPFYLSEAVL</sequence>
<name>A0A7G3GFU1_9NEIS</name>
<keyword evidence="3" id="KW-1185">Reference proteome</keyword>
<accession>A0A7G3GFU1</accession>
<organism evidence="2 3">
    <name type="scientific">Iodobacter fluviatilis</name>
    <dbReference type="NCBI Taxonomy" id="537"/>
    <lineage>
        <taxon>Bacteria</taxon>
        <taxon>Pseudomonadati</taxon>
        <taxon>Pseudomonadota</taxon>
        <taxon>Betaproteobacteria</taxon>
        <taxon>Neisseriales</taxon>
        <taxon>Chitinibacteraceae</taxon>
        <taxon>Iodobacter</taxon>
    </lineage>
</organism>
<feature type="domain" description="IraD/Gp25-like" evidence="1">
    <location>
        <begin position="29"/>
        <end position="116"/>
    </location>
</feature>
<protein>
    <recommendedName>
        <fullName evidence="1">IraD/Gp25-like domain-containing protein</fullName>
    </recommendedName>
</protein>
<dbReference type="RefSeq" id="WP_130108408.1">
    <property type="nucleotide sequence ID" value="NZ_CP025783.1"/>
</dbReference>
<proteinExistence type="predicted"/>
<evidence type="ECO:0000259" key="1">
    <source>
        <dbReference type="Pfam" id="PF04965"/>
    </source>
</evidence>
<dbReference type="Pfam" id="PF04965">
    <property type="entry name" value="GPW_gp25"/>
    <property type="match status" value="1"/>
</dbReference>
<reference evidence="2 3" key="1">
    <citation type="submission" date="2018-01" db="EMBL/GenBank/DDBJ databases">
        <title>Genome sequence of Iodobacter sp. strain PCH194 isolated from Indian Trans-Himalaya.</title>
        <authorList>
            <person name="Kumar V."/>
            <person name="Thakur V."/>
            <person name="Kumar S."/>
            <person name="Singh D."/>
        </authorList>
    </citation>
    <scope>NUCLEOTIDE SEQUENCE [LARGE SCALE GENOMIC DNA]</scope>
    <source>
        <strain evidence="2 3">PCH194</strain>
        <plasmid evidence="2 3">pl1</plasmid>
    </source>
</reference>
<dbReference type="SUPFAM" id="SSF160719">
    <property type="entry name" value="gpW/gp25-like"/>
    <property type="match status" value="1"/>
</dbReference>
<evidence type="ECO:0000313" key="2">
    <source>
        <dbReference type="EMBL" id="QBC45943.1"/>
    </source>
</evidence>
<gene>
    <name evidence="2" type="ORF">C1H71_20610</name>
</gene>
<dbReference type="InterPro" id="IPR007048">
    <property type="entry name" value="IraD/Gp25-like"/>
</dbReference>
<dbReference type="EMBL" id="CP025783">
    <property type="protein sequence ID" value="QBC45943.1"/>
    <property type="molecule type" value="Genomic_DNA"/>
</dbReference>